<dbReference type="PANTHER" id="PTHR39328">
    <property type="entry name" value="BLL2871 PROTEIN"/>
    <property type="match status" value="1"/>
</dbReference>
<accession>A0ABW2K5D9</accession>
<dbReference type="Pfam" id="PF06267">
    <property type="entry name" value="DUF1028"/>
    <property type="match status" value="1"/>
</dbReference>
<dbReference type="SUPFAM" id="SSF56235">
    <property type="entry name" value="N-terminal nucleophile aminohydrolases (Ntn hydrolases)"/>
    <property type="match status" value="1"/>
</dbReference>
<dbReference type="InterPro" id="IPR010430">
    <property type="entry name" value="DUF1028"/>
</dbReference>
<dbReference type="InterPro" id="IPR014927">
    <property type="entry name" value="PG-bd_2"/>
</dbReference>
<dbReference type="Gene3D" id="3.60.20.10">
    <property type="entry name" value="Glutamine Phosphoribosylpyrophosphate, subunit 1, domain 1"/>
    <property type="match status" value="1"/>
</dbReference>
<protein>
    <submittedName>
        <fullName evidence="2">DUF1028 domain-containing protein</fullName>
    </submittedName>
</protein>
<proteinExistence type="predicted"/>
<dbReference type="RefSeq" id="WP_289216439.1">
    <property type="nucleotide sequence ID" value="NZ_JAPVRC010000006.1"/>
</dbReference>
<evidence type="ECO:0000313" key="3">
    <source>
        <dbReference type="Proteomes" id="UP001596494"/>
    </source>
</evidence>
<dbReference type="Pfam" id="PF08823">
    <property type="entry name" value="PG_binding_2"/>
    <property type="match status" value="1"/>
</dbReference>
<gene>
    <name evidence="2" type="ORF">ACFQMN_10640</name>
</gene>
<feature type="domain" description="Putative peptidoglycan binding" evidence="1">
    <location>
        <begin position="211"/>
        <end position="282"/>
    </location>
</feature>
<dbReference type="EMBL" id="JBHTBY010000008">
    <property type="protein sequence ID" value="MFC7321340.1"/>
    <property type="molecule type" value="Genomic_DNA"/>
</dbReference>
<dbReference type="Proteomes" id="UP001596494">
    <property type="component" value="Unassembled WGS sequence"/>
</dbReference>
<dbReference type="InterPro" id="IPR029055">
    <property type="entry name" value="Ntn_hydrolases_N"/>
</dbReference>
<evidence type="ECO:0000259" key="1">
    <source>
        <dbReference type="Pfam" id="PF08823"/>
    </source>
</evidence>
<keyword evidence="3" id="KW-1185">Reference proteome</keyword>
<reference evidence="3" key="1">
    <citation type="journal article" date="2019" name="Int. J. Syst. Evol. Microbiol.">
        <title>The Global Catalogue of Microorganisms (GCM) 10K type strain sequencing project: providing services to taxonomists for standard genome sequencing and annotation.</title>
        <authorList>
            <consortium name="The Broad Institute Genomics Platform"/>
            <consortium name="The Broad Institute Genome Sequencing Center for Infectious Disease"/>
            <person name="Wu L."/>
            <person name="Ma J."/>
        </authorList>
    </citation>
    <scope>NUCLEOTIDE SEQUENCE [LARGE SCALE GENOMIC DNA]</scope>
    <source>
        <strain evidence="3">CCUG 73951</strain>
    </source>
</reference>
<name>A0ABW2K5D9_9BACI</name>
<organism evidence="2 3">
    <name type="scientific">Halobacillus campisalis</name>
    <dbReference type="NCBI Taxonomy" id="435909"/>
    <lineage>
        <taxon>Bacteria</taxon>
        <taxon>Bacillati</taxon>
        <taxon>Bacillota</taxon>
        <taxon>Bacilli</taxon>
        <taxon>Bacillales</taxon>
        <taxon>Bacillaceae</taxon>
        <taxon>Halobacillus</taxon>
    </lineage>
</organism>
<sequence>MRHIIATYSIVAADPSTGEVGVAVQSKFLGVGAVVPYAKAGVGAVATQAFANPAYGPDGLEHLSSGLNAEQTIDQLIKSDPGASERQIGVVDFQGNAASYTGDDCYDWAGGITGKHFAAQGNILVNEETVTKMGKAFENAKGNLSERLLEALKSAQKAGGDRRGKQSAALYVVKEKGGYGGLSDVLVDLRVDDHQEPIKELERIYFLHQLYFAESNPAQIKQLKGDLKEKVSYHLYRVGYLKNSNPDDIDLYKGVTTFLHTENFEEREQKQGWIDMEVVHFLKQMGD</sequence>
<comment type="caution">
    <text evidence="2">The sequence shown here is derived from an EMBL/GenBank/DDBJ whole genome shotgun (WGS) entry which is preliminary data.</text>
</comment>
<dbReference type="PANTHER" id="PTHR39328:SF1">
    <property type="entry name" value="BLL2871 PROTEIN"/>
    <property type="match status" value="1"/>
</dbReference>
<evidence type="ECO:0000313" key="2">
    <source>
        <dbReference type="EMBL" id="MFC7321340.1"/>
    </source>
</evidence>